<accession>A0A5C6CVU8</accession>
<protein>
    <submittedName>
        <fullName evidence="3">Flagellar hook-length control protein FliK</fullName>
    </submittedName>
</protein>
<feature type="domain" description="Flagellar hook-length control protein-like C-terminal" evidence="2">
    <location>
        <begin position="337"/>
        <end position="414"/>
    </location>
</feature>
<sequence length="466" mass="49387">MSTTSISSLLNIVAPTATASVVPAEPSKDFDRFLHKATTPVTAADKPIPKQEPESAQPESAPSNEPAKTPDQEQAANPEDRGDAEKAADEQPVAKSQKVEASEKPEDDQDELILTEAAVAATTLQSVDSQEPQVEAPVQGLEANAEGTNEDSEQPQAESTLKTLSHEESSSEDQQAEAGSALADAEVETHENEGLASTAKLPNQASQSAVKSQAENPQPAAKQETRLRSESNDTSSNQLEANPSSETGEPKVSTAAQRPTPVVDAATDLGQLATDNSSPGPASSGGPSSSSATAVQITSSATQARTEASQSHSRTEPAVTTVDRGRFVQRVANAFRTAQQDNGEIQLRLSPPELGSLKIEIAVRSGVLTAKLEAETADARRVLLDNLPALRQRLAEQEIRIEKFEVDIRRDGGQGQSGTEDRQSRDESSRGNTAQRNRMSAQPEVTTSRVSRSLLNPSPDSLDVRI</sequence>
<keyword evidence="4" id="KW-1185">Reference proteome</keyword>
<feature type="compositionally biased region" description="Polar residues" evidence="1">
    <location>
        <begin position="122"/>
        <end position="132"/>
    </location>
</feature>
<dbReference type="Pfam" id="PF02120">
    <property type="entry name" value="Flg_hook"/>
    <property type="match status" value="1"/>
</dbReference>
<feature type="compositionally biased region" description="Basic and acidic residues" evidence="1">
    <location>
        <begin position="419"/>
        <end position="429"/>
    </location>
</feature>
<dbReference type="EMBL" id="SJPS01000003">
    <property type="protein sequence ID" value="TWU27804.1"/>
    <property type="molecule type" value="Genomic_DNA"/>
</dbReference>
<feature type="compositionally biased region" description="Polar residues" evidence="1">
    <location>
        <begin position="232"/>
        <end position="247"/>
    </location>
</feature>
<evidence type="ECO:0000259" key="2">
    <source>
        <dbReference type="Pfam" id="PF02120"/>
    </source>
</evidence>
<feature type="compositionally biased region" description="Polar residues" evidence="1">
    <location>
        <begin position="1"/>
        <end position="10"/>
    </location>
</feature>
<feature type="compositionally biased region" description="Polar residues" evidence="1">
    <location>
        <begin position="293"/>
        <end position="312"/>
    </location>
</feature>
<organism evidence="3 4">
    <name type="scientific">Bythopirellula polymerisocia</name>
    <dbReference type="NCBI Taxonomy" id="2528003"/>
    <lineage>
        <taxon>Bacteria</taxon>
        <taxon>Pseudomonadati</taxon>
        <taxon>Planctomycetota</taxon>
        <taxon>Planctomycetia</taxon>
        <taxon>Pirellulales</taxon>
        <taxon>Lacipirellulaceae</taxon>
        <taxon>Bythopirellula</taxon>
    </lineage>
</organism>
<comment type="caution">
    <text evidence="3">The sequence shown here is derived from an EMBL/GenBank/DDBJ whole genome shotgun (WGS) entry which is preliminary data.</text>
</comment>
<keyword evidence="3" id="KW-0282">Flagellum</keyword>
<feature type="region of interest" description="Disordered" evidence="1">
    <location>
        <begin position="1"/>
        <end position="324"/>
    </location>
</feature>
<dbReference type="CDD" id="cd17470">
    <property type="entry name" value="T3SS_Flik_C"/>
    <property type="match status" value="1"/>
</dbReference>
<dbReference type="AlphaFoldDB" id="A0A5C6CVU8"/>
<keyword evidence="3" id="KW-0966">Cell projection</keyword>
<dbReference type="Proteomes" id="UP000318437">
    <property type="component" value="Unassembled WGS sequence"/>
</dbReference>
<evidence type="ECO:0000313" key="4">
    <source>
        <dbReference type="Proteomes" id="UP000318437"/>
    </source>
</evidence>
<dbReference type="RefSeq" id="WP_146450961.1">
    <property type="nucleotide sequence ID" value="NZ_SJPS01000003.1"/>
</dbReference>
<name>A0A5C6CVU8_9BACT</name>
<feature type="region of interest" description="Disordered" evidence="1">
    <location>
        <begin position="410"/>
        <end position="466"/>
    </location>
</feature>
<keyword evidence="3" id="KW-0969">Cilium</keyword>
<feature type="compositionally biased region" description="Polar residues" evidence="1">
    <location>
        <begin position="154"/>
        <end position="163"/>
    </location>
</feature>
<feature type="compositionally biased region" description="Polar residues" evidence="1">
    <location>
        <begin position="430"/>
        <end position="459"/>
    </location>
</feature>
<reference evidence="3 4" key="1">
    <citation type="submission" date="2019-02" db="EMBL/GenBank/DDBJ databases">
        <title>Deep-cultivation of Planctomycetes and their phenomic and genomic characterization uncovers novel biology.</title>
        <authorList>
            <person name="Wiegand S."/>
            <person name="Jogler M."/>
            <person name="Boedeker C."/>
            <person name="Pinto D."/>
            <person name="Vollmers J."/>
            <person name="Rivas-Marin E."/>
            <person name="Kohn T."/>
            <person name="Peeters S.H."/>
            <person name="Heuer A."/>
            <person name="Rast P."/>
            <person name="Oberbeckmann S."/>
            <person name="Bunk B."/>
            <person name="Jeske O."/>
            <person name="Meyerdierks A."/>
            <person name="Storesund J.E."/>
            <person name="Kallscheuer N."/>
            <person name="Luecker S."/>
            <person name="Lage O.M."/>
            <person name="Pohl T."/>
            <person name="Merkel B.J."/>
            <person name="Hornburger P."/>
            <person name="Mueller R.-W."/>
            <person name="Bruemmer F."/>
            <person name="Labrenz M."/>
            <person name="Spormann A.M."/>
            <person name="Op Den Camp H."/>
            <person name="Overmann J."/>
            <person name="Amann R."/>
            <person name="Jetten M.S.M."/>
            <person name="Mascher T."/>
            <person name="Medema M.H."/>
            <person name="Devos D.P."/>
            <person name="Kaster A.-K."/>
            <person name="Ovreas L."/>
            <person name="Rohde M."/>
            <person name="Galperin M.Y."/>
            <person name="Jogler C."/>
        </authorList>
    </citation>
    <scope>NUCLEOTIDE SEQUENCE [LARGE SCALE GENOMIC DNA]</scope>
    <source>
        <strain evidence="3 4">Pla144</strain>
    </source>
</reference>
<gene>
    <name evidence="3" type="ORF">Pla144_25810</name>
</gene>
<dbReference type="Gene3D" id="3.30.750.140">
    <property type="match status" value="1"/>
</dbReference>
<dbReference type="OrthoDB" id="292554at2"/>
<feature type="compositionally biased region" description="Low complexity" evidence="1">
    <location>
        <begin position="277"/>
        <end position="292"/>
    </location>
</feature>
<feature type="compositionally biased region" description="Low complexity" evidence="1">
    <location>
        <begin position="13"/>
        <end position="24"/>
    </location>
</feature>
<evidence type="ECO:0000313" key="3">
    <source>
        <dbReference type="EMBL" id="TWU27804.1"/>
    </source>
</evidence>
<evidence type="ECO:0000256" key="1">
    <source>
        <dbReference type="SAM" id="MobiDB-lite"/>
    </source>
</evidence>
<feature type="compositionally biased region" description="Polar residues" evidence="1">
    <location>
        <begin position="200"/>
        <end position="216"/>
    </location>
</feature>
<dbReference type="InterPro" id="IPR021136">
    <property type="entry name" value="Flagellar_hook_control-like_C"/>
</dbReference>
<proteinExistence type="predicted"/>
<dbReference type="InterPro" id="IPR038610">
    <property type="entry name" value="FliK-like_C_sf"/>
</dbReference>
<feature type="compositionally biased region" description="Basic and acidic residues" evidence="1">
    <location>
        <begin position="78"/>
        <end position="89"/>
    </location>
</feature>